<evidence type="ECO:0000313" key="5">
    <source>
        <dbReference type="EMBL" id="KAJ3211056.1"/>
    </source>
</evidence>
<dbReference type="GO" id="GO:0005737">
    <property type="term" value="C:cytoplasm"/>
    <property type="evidence" value="ECO:0007669"/>
    <property type="project" value="TreeGrafter"/>
</dbReference>
<accession>A0AAD5TW46</accession>
<evidence type="ECO:0000313" key="6">
    <source>
        <dbReference type="Proteomes" id="UP001211065"/>
    </source>
</evidence>
<evidence type="ECO:0000256" key="2">
    <source>
        <dbReference type="ARBA" id="ARBA00023054"/>
    </source>
</evidence>
<keyword evidence="2 4" id="KW-0175">Coiled coil</keyword>
<dbReference type="PANTHER" id="PTHR31978:SF1">
    <property type="entry name" value="INTRAFLAGELLAR TRANSPORT PROTEIN 20 HOMOLOG"/>
    <property type="match status" value="1"/>
</dbReference>
<dbReference type="EMBL" id="JADGJW010000858">
    <property type="protein sequence ID" value="KAJ3211056.1"/>
    <property type="molecule type" value="Genomic_DNA"/>
</dbReference>
<dbReference type="GO" id="GO:0061512">
    <property type="term" value="P:protein localization to cilium"/>
    <property type="evidence" value="ECO:0007669"/>
    <property type="project" value="TreeGrafter"/>
</dbReference>
<organism evidence="5 6">
    <name type="scientific">Clydaea vesicula</name>
    <dbReference type="NCBI Taxonomy" id="447962"/>
    <lineage>
        <taxon>Eukaryota</taxon>
        <taxon>Fungi</taxon>
        <taxon>Fungi incertae sedis</taxon>
        <taxon>Chytridiomycota</taxon>
        <taxon>Chytridiomycota incertae sedis</taxon>
        <taxon>Chytridiomycetes</taxon>
        <taxon>Lobulomycetales</taxon>
        <taxon>Lobulomycetaceae</taxon>
        <taxon>Clydaea</taxon>
    </lineage>
</organism>
<keyword evidence="6" id="KW-1185">Reference proteome</keyword>
<comment type="caution">
    <text evidence="5">The sequence shown here is derived from an EMBL/GenBank/DDBJ whole genome shotgun (WGS) entry which is preliminary data.</text>
</comment>
<keyword evidence="3" id="KW-0966">Cell projection</keyword>
<evidence type="ECO:0000256" key="4">
    <source>
        <dbReference type="SAM" id="Coils"/>
    </source>
</evidence>
<dbReference type="GO" id="GO:0030990">
    <property type="term" value="C:intraciliary transport particle"/>
    <property type="evidence" value="ECO:0007669"/>
    <property type="project" value="TreeGrafter"/>
</dbReference>
<dbReference type="InterPro" id="IPR028172">
    <property type="entry name" value="FT20"/>
</dbReference>
<evidence type="ECO:0000256" key="1">
    <source>
        <dbReference type="ARBA" id="ARBA00004138"/>
    </source>
</evidence>
<dbReference type="GO" id="GO:0036064">
    <property type="term" value="C:ciliary basal body"/>
    <property type="evidence" value="ECO:0007669"/>
    <property type="project" value="TreeGrafter"/>
</dbReference>
<evidence type="ECO:0000256" key="3">
    <source>
        <dbReference type="ARBA" id="ARBA00023273"/>
    </source>
</evidence>
<sequence>MVSVNFDEFSKIRVLDTKNFEASEVLKDDCHLFTEKIGEFSEIVSQFTDILTQKSNQIEKEKLATIGKRIKVETEVESRKSKKLQLKNLLKEAQNELDRLVAQNESLLKVHQEQQLLLESLGMK</sequence>
<dbReference type="GO" id="GO:0097730">
    <property type="term" value="C:non-motile cilium"/>
    <property type="evidence" value="ECO:0007669"/>
    <property type="project" value="TreeGrafter"/>
</dbReference>
<protein>
    <submittedName>
        <fullName evidence="5">Intraflagellar transport protein 20</fullName>
    </submittedName>
</protein>
<name>A0AAD5TW46_9FUNG</name>
<comment type="subcellular location">
    <subcellularLocation>
        <location evidence="1">Cell projection</location>
        <location evidence="1">Cilium</location>
    </subcellularLocation>
</comment>
<proteinExistence type="predicted"/>
<dbReference type="Proteomes" id="UP001211065">
    <property type="component" value="Unassembled WGS sequence"/>
</dbReference>
<gene>
    <name evidence="5" type="primary">IFT20</name>
    <name evidence="5" type="ORF">HK099_008106</name>
</gene>
<dbReference type="AlphaFoldDB" id="A0AAD5TW46"/>
<reference evidence="5" key="1">
    <citation type="submission" date="2020-05" db="EMBL/GenBank/DDBJ databases">
        <title>Phylogenomic resolution of chytrid fungi.</title>
        <authorList>
            <person name="Stajich J.E."/>
            <person name="Amses K."/>
            <person name="Simmons R."/>
            <person name="Seto K."/>
            <person name="Myers J."/>
            <person name="Bonds A."/>
            <person name="Quandt C.A."/>
            <person name="Barry K."/>
            <person name="Liu P."/>
            <person name="Grigoriev I."/>
            <person name="Longcore J.E."/>
            <person name="James T.Y."/>
        </authorList>
    </citation>
    <scope>NUCLEOTIDE SEQUENCE</scope>
    <source>
        <strain evidence="5">JEL0476</strain>
    </source>
</reference>
<dbReference type="PANTHER" id="PTHR31978">
    <property type="entry name" value="INTRAFLAGELLAR TRANSPORT PROTEIN 20 HOMOLOG"/>
    <property type="match status" value="1"/>
</dbReference>
<dbReference type="GO" id="GO:0097546">
    <property type="term" value="C:ciliary base"/>
    <property type="evidence" value="ECO:0007669"/>
    <property type="project" value="TreeGrafter"/>
</dbReference>
<feature type="coiled-coil region" evidence="4">
    <location>
        <begin position="76"/>
        <end position="110"/>
    </location>
</feature>
<dbReference type="GO" id="GO:0060271">
    <property type="term" value="P:cilium assembly"/>
    <property type="evidence" value="ECO:0007669"/>
    <property type="project" value="TreeGrafter"/>
</dbReference>
<dbReference type="Pfam" id="PF14931">
    <property type="entry name" value="IFT20"/>
    <property type="match status" value="1"/>
</dbReference>